<feature type="region of interest" description="Disordered" evidence="1">
    <location>
        <begin position="147"/>
        <end position="387"/>
    </location>
</feature>
<keyword evidence="2" id="KW-1133">Transmembrane helix</keyword>
<comment type="caution">
    <text evidence="3">The sequence shown here is derived from an EMBL/GenBank/DDBJ whole genome shotgun (WGS) entry which is preliminary data.</text>
</comment>
<evidence type="ECO:0000313" key="3">
    <source>
        <dbReference type="EMBL" id="OAP86782.1"/>
    </source>
</evidence>
<feature type="transmembrane region" description="Helical" evidence="2">
    <location>
        <begin position="405"/>
        <end position="426"/>
    </location>
</feature>
<feature type="compositionally biased region" description="Basic and acidic residues" evidence="1">
    <location>
        <begin position="45"/>
        <end position="60"/>
    </location>
</feature>
<evidence type="ECO:0000256" key="1">
    <source>
        <dbReference type="SAM" id="MobiDB-lite"/>
    </source>
</evidence>
<organism evidence="3 4">
    <name type="scientific">Peptidiphaga gingivicola</name>
    <dbReference type="NCBI Taxonomy" id="2741497"/>
    <lineage>
        <taxon>Bacteria</taxon>
        <taxon>Bacillati</taxon>
        <taxon>Actinomycetota</taxon>
        <taxon>Actinomycetes</taxon>
        <taxon>Actinomycetales</taxon>
        <taxon>Actinomycetaceae</taxon>
        <taxon>Peptidiphaga</taxon>
    </lineage>
</organism>
<feature type="compositionally biased region" description="Low complexity" evidence="1">
    <location>
        <begin position="237"/>
        <end position="262"/>
    </location>
</feature>
<dbReference type="EMBL" id="LVZK01000001">
    <property type="protein sequence ID" value="OAP86782.1"/>
    <property type="molecule type" value="Genomic_DNA"/>
</dbReference>
<feature type="compositionally biased region" description="Basic and acidic residues" evidence="1">
    <location>
        <begin position="1"/>
        <end position="15"/>
    </location>
</feature>
<proteinExistence type="predicted"/>
<dbReference type="OrthoDB" id="3268991at2"/>
<feature type="compositionally biased region" description="Basic and acidic residues" evidence="1">
    <location>
        <begin position="151"/>
        <end position="160"/>
    </location>
</feature>
<protein>
    <submittedName>
        <fullName evidence="3">Uncharacterized protein</fullName>
    </submittedName>
</protein>
<reference evidence="3 4" key="1">
    <citation type="submission" date="2016-04" db="EMBL/GenBank/DDBJ databases">
        <title>Peptidophaga gingivicola gen. nov., sp. nov., isolated from human subgingival plaque.</title>
        <authorList>
            <person name="Beall C.J."/>
            <person name="Mokrzan E.M."/>
            <person name="Griffen A.L."/>
            <person name="Leys E.J."/>
        </authorList>
    </citation>
    <scope>NUCLEOTIDE SEQUENCE [LARGE SCALE GENOMIC DNA]</scope>
    <source>
        <strain evidence="3 4">BA112</strain>
    </source>
</reference>
<accession>A0A179B512</accession>
<gene>
    <name evidence="3" type="ORF">A4H34_06645</name>
</gene>
<evidence type="ECO:0000256" key="2">
    <source>
        <dbReference type="SAM" id="Phobius"/>
    </source>
</evidence>
<feature type="compositionally biased region" description="Basic and acidic residues" evidence="1">
    <location>
        <begin position="198"/>
        <end position="215"/>
    </location>
</feature>
<keyword evidence="4" id="KW-1185">Reference proteome</keyword>
<dbReference type="STRING" id="1823756.A4H34_06645"/>
<dbReference type="Proteomes" id="UP000078368">
    <property type="component" value="Unassembled WGS sequence"/>
</dbReference>
<keyword evidence="2" id="KW-0812">Transmembrane</keyword>
<evidence type="ECO:0000313" key="4">
    <source>
        <dbReference type="Proteomes" id="UP000078368"/>
    </source>
</evidence>
<feature type="region of interest" description="Disordered" evidence="1">
    <location>
        <begin position="1"/>
        <end position="131"/>
    </location>
</feature>
<sequence>MSDEQPRMSRREMRAKGLLAPILDGASPLDDLTPTAEIRLKRLTRKEMREREAGLTREDSGSSTSDGHGQTASTGGSAEGVGAHGRFPSVIPERAGSAQEPASRASHVDSSRTSTHHGGHAAPAEGFSTTGNITPVATVAAAEVGLVEGRWPAEGDDKGASGEPGGLPVSEGQKPGADPAASSEATGSFTGVVPDAPEEAHKGLDSADGRSHADSRQTGTPFRNQPSSPQSTTGTVQPTPSSSIQSIPSAAQPAPGAPHSSPNATQSFANPMASRENEAEALDAAGRSSVFSRFDGSGAGADEGPDTKDRQTSRFPEANEGDVPPRPTAEEQYDPRASLKAPLLERLRRESEPGSEEKYSDFAPVPSPAGEVRSIDPEAGSAAVESGYEEQLGDIAEEDEKPRGWLMTIVAILIGLLVGLAVGLIVRKFVASGGDVQPVLEAAASVAPPGFGV</sequence>
<name>A0A179B512_9ACTO</name>
<dbReference type="RefSeq" id="WP_064231449.1">
    <property type="nucleotide sequence ID" value="NZ_LVZK01000001.1"/>
</dbReference>
<feature type="compositionally biased region" description="Polar residues" evidence="1">
    <location>
        <begin position="61"/>
        <end position="76"/>
    </location>
</feature>
<feature type="compositionally biased region" description="Basic and acidic residues" evidence="1">
    <location>
        <begin position="343"/>
        <end position="360"/>
    </location>
</feature>
<feature type="compositionally biased region" description="Polar residues" evidence="1">
    <location>
        <begin position="216"/>
        <end position="236"/>
    </location>
</feature>
<dbReference type="AlphaFoldDB" id="A0A179B512"/>
<keyword evidence="2" id="KW-0472">Membrane</keyword>